<reference evidence="2 3" key="1">
    <citation type="submission" date="2016-11" db="EMBL/GenBank/DDBJ databases">
        <authorList>
            <person name="Jaros S."/>
            <person name="Januszkiewicz K."/>
            <person name="Wedrychowicz H."/>
        </authorList>
    </citation>
    <scope>NUCLEOTIDE SEQUENCE [LARGE SCALE GENOMIC DNA]</scope>
    <source>
        <strain evidence="2 3">DSM 17137</strain>
    </source>
</reference>
<organism evidence="2 3">
    <name type="scientific">Devosia limi DSM 17137</name>
    <dbReference type="NCBI Taxonomy" id="1121477"/>
    <lineage>
        <taxon>Bacteria</taxon>
        <taxon>Pseudomonadati</taxon>
        <taxon>Pseudomonadota</taxon>
        <taxon>Alphaproteobacteria</taxon>
        <taxon>Hyphomicrobiales</taxon>
        <taxon>Devosiaceae</taxon>
        <taxon>Devosia</taxon>
    </lineage>
</organism>
<evidence type="ECO:0000313" key="2">
    <source>
        <dbReference type="EMBL" id="SHF93519.1"/>
    </source>
</evidence>
<dbReference type="OrthoDB" id="102964at2"/>
<protein>
    <recommendedName>
        <fullName evidence="4">DUF1236 domain-containing protein</fullName>
    </recommendedName>
</protein>
<name>A0A1M5FQ16_9HYPH</name>
<dbReference type="Pfam" id="PF06823">
    <property type="entry name" value="DUF1236"/>
    <property type="match status" value="2"/>
</dbReference>
<dbReference type="Proteomes" id="UP000184533">
    <property type="component" value="Unassembled WGS sequence"/>
</dbReference>
<feature type="chain" id="PRO_5009910200" description="DUF1236 domain-containing protein" evidence="1">
    <location>
        <begin position="23"/>
        <end position="205"/>
    </location>
</feature>
<dbReference type="EMBL" id="FQVC01000018">
    <property type="protein sequence ID" value="SHF93519.1"/>
    <property type="molecule type" value="Genomic_DNA"/>
</dbReference>
<accession>A0A1M5FQ16</accession>
<keyword evidence="1" id="KW-0732">Signal</keyword>
<sequence>MNTILKASMAVLTLAIATPAFAQGTVDANASIGATSGGAGGAALGFVVGGPIGAVIGGFAGAVLGAEVGVAATTVEFAAANPVEPIYLDGAALGAVVPADVTIYPVEGDEQYGYVYANNRVWIVDLQSRALVQSPGYLVPQTAADYAIGNPVTSATVEGDVVVGYVVPEGVELVAVPEDPTYSYVYVNDRPALVDNSTRAIVWIN</sequence>
<dbReference type="InterPro" id="IPR009642">
    <property type="entry name" value="DUF1236"/>
</dbReference>
<dbReference type="RefSeq" id="WP_052950309.1">
    <property type="nucleotide sequence ID" value="NZ_FQVC01000018.1"/>
</dbReference>
<evidence type="ECO:0000256" key="1">
    <source>
        <dbReference type="SAM" id="SignalP"/>
    </source>
</evidence>
<dbReference type="AlphaFoldDB" id="A0A1M5FQ16"/>
<evidence type="ECO:0000313" key="3">
    <source>
        <dbReference type="Proteomes" id="UP000184533"/>
    </source>
</evidence>
<evidence type="ECO:0008006" key="4">
    <source>
        <dbReference type="Google" id="ProtNLM"/>
    </source>
</evidence>
<proteinExistence type="predicted"/>
<feature type="signal peptide" evidence="1">
    <location>
        <begin position="1"/>
        <end position="22"/>
    </location>
</feature>
<gene>
    <name evidence="2" type="ORF">SAMN02745223_03923</name>
</gene>